<evidence type="ECO:0000256" key="3">
    <source>
        <dbReference type="ARBA" id="ARBA00022525"/>
    </source>
</evidence>
<evidence type="ECO:0000256" key="1">
    <source>
        <dbReference type="ARBA" id="ARBA00004613"/>
    </source>
</evidence>
<keyword evidence="3" id="KW-0964">Secreted</keyword>
<reference evidence="8" key="1">
    <citation type="submission" date="2025-08" db="UniProtKB">
        <authorList>
            <consortium name="RefSeq"/>
        </authorList>
    </citation>
    <scope>IDENTIFICATION</scope>
    <source>
        <strain evidence="8">11010-0011.00</strain>
        <tissue evidence="8">Whole body</tissue>
    </source>
</reference>
<dbReference type="GeneID" id="115623963"/>
<evidence type="ECO:0000313" key="7">
    <source>
        <dbReference type="Proteomes" id="UP000504634"/>
    </source>
</evidence>
<evidence type="ECO:0000256" key="5">
    <source>
        <dbReference type="SAM" id="SignalP"/>
    </source>
</evidence>
<comment type="similarity">
    <text evidence="2">Belongs to the CRISP family.</text>
</comment>
<dbReference type="PIRSF" id="PIRSF038921">
    <property type="entry name" value="P14a"/>
    <property type="match status" value="1"/>
</dbReference>
<dbReference type="GO" id="GO:0005576">
    <property type="term" value="C:extracellular region"/>
    <property type="evidence" value="ECO:0007669"/>
    <property type="project" value="UniProtKB-SubCell"/>
</dbReference>
<keyword evidence="7" id="KW-1185">Reference proteome</keyword>
<dbReference type="RefSeq" id="XP_030374391.1">
    <property type="nucleotide sequence ID" value="XM_030518531.1"/>
</dbReference>
<dbReference type="SUPFAM" id="SSF55797">
    <property type="entry name" value="PR-1-like"/>
    <property type="match status" value="1"/>
</dbReference>
<gene>
    <name evidence="8" type="primary">LOC115623963</name>
</gene>
<comment type="subcellular location">
    <subcellularLocation>
        <location evidence="1">Secreted</location>
    </subcellularLocation>
</comment>
<evidence type="ECO:0000256" key="4">
    <source>
        <dbReference type="ARBA" id="ARBA00022729"/>
    </source>
</evidence>
<keyword evidence="4 5" id="KW-0732">Signal</keyword>
<accession>A0A6J2TC71</accession>
<dbReference type="CDD" id="cd05380">
    <property type="entry name" value="CAP_euk"/>
    <property type="match status" value="1"/>
</dbReference>
<dbReference type="SMART" id="SM00198">
    <property type="entry name" value="SCP"/>
    <property type="match status" value="1"/>
</dbReference>
<dbReference type="Gene3D" id="3.40.33.10">
    <property type="entry name" value="CAP"/>
    <property type="match status" value="1"/>
</dbReference>
<sequence length="278" mass="31960">MKCFNIIILLLSVYCQLSSSVPALPVPTGRYCTTAYCRQRNLACNNKGNITSGCYSGAKFVLMGKYRQTISKAFNTFRNKVASGDDYKNLQSAARMATMVWSEELEHFAKLDVARCHLSPKMCMSSPNFYYIGVISEQFSYGGYAVDRSNFVIIKSLIESWGKEVLSIRRLDTLHLPYDLARRNIYKTTLLLNERNSHFGCAALRYSHELYHHFLLSCAFATDNLVNERIYQWSARPAARCRRPDRLYKSLCAPGENYNNHKMVKGHRTFLRSLQEDF</sequence>
<proteinExistence type="inferred from homology"/>
<evidence type="ECO:0000259" key="6">
    <source>
        <dbReference type="SMART" id="SM00198"/>
    </source>
</evidence>
<name>A0A6J2TC71_DROLE</name>
<evidence type="ECO:0000313" key="8">
    <source>
        <dbReference type="RefSeq" id="XP_030374391.1"/>
    </source>
</evidence>
<dbReference type="InterPro" id="IPR034763">
    <property type="entry name" value="P14a_insect"/>
</dbReference>
<protein>
    <submittedName>
        <fullName evidence="8">Allergen Tab y 5.0101-like</fullName>
    </submittedName>
</protein>
<dbReference type="AlphaFoldDB" id="A0A6J2TC71"/>
<dbReference type="OrthoDB" id="43654at2759"/>
<dbReference type="InterPro" id="IPR035940">
    <property type="entry name" value="CAP_sf"/>
</dbReference>
<feature type="signal peptide" evidence="5">
    <location>
        <begin position="1"/>
        <end position="20"/>
    </location>
</feature>
<feature type="chain" id="PRO_5026871196" evidence="5">
    <location>
        <begin position="21"/>
        <end position="278"/>
    </location>
</feature>
<dbReference type="Pfam" id="PF00188">
    <property type="entry name" value="CAP"/>
    <property type="match status" value="1"/>
</dbReference>
<feature type="domain" description="SCP" evidence="6">
    <location>
        <begin position="65"/>
        <end position="227"/>
    </location>
</feature>
<dbReference type="Proteomes" id="UP000504634">
    <property type="component" value="Unplaced"/>
</dbReference>
<dbReference type="InterPro" id="IPR014044">
    <property type="entry name" value="CAP_dom"/>
</dbReference>
<evidence type="ECO:0000256" key="2">
    <source>
        <dbReference type="ARBA" id="ARBA00009923"/>
    </source>
</evidence>
<organism evidence="7 8">
    <name type="scientific">Drosophila lebanonensis</name>
    <name type="common">Fruit fly</name>
    <name type="synonym">Scaptodrosophila lebanonensis</name>
    <dbReference type="NCBI Taxonomy" id="7225"/>
    <lineage>
        <taxon>Eukaryota</taxon>
        <taxon>Metazoa</taxon>
        <taxon>Ecdysozoa</taxon>
        <taxon>Arthropoda</taxon>
        <taxon>Hexapoda</taxon>
        <taxon>Insecta</taxon>
        <taxon>Pterygota</taxon>
        <taxon>Neoptera</taxon>
        <taxon>Endopterygota</taxon>
        <taxon>Diptera</taxon>
        <taxon>Brachycera</taxon>
        <taxon>Muscomorpha</taxon>
        <taxon>Ephydroidea</taxon>
        <taxon>Drosophilidae</taxon>
        <taxon>Scaptodrosophila</taxon>
    </lineage>
</organism>